<dbReference type="Proteomes" id="UP000315724">
    <property type="component" value="Chromosome"/>
</dbReference>
<proteinExistence type="predicted"/>
<organism evidence="1 2">
    <name type="scientific">Thalassoglobus polymorphus</name>
    <dbReference type="NCBI Taxonomy" id="2527994"/>
    <lineage>
        <taxon>Bacteria</taxon>
        <taxon>Pseudomonadati</taxon>
        <taxon>Planctomycetota</taxon>
        <taxon>Planctomycetia</taxon>
        <taxon>Planctomycetales</taxon>
        <taxon>Planctomycetaceae</taxon>
        <taxon>Thalassoglobus</taxon>
    </lineage>
</organism>
<gene>
    <name evidence="1" type="ORF">Mal48_44530</name>
</gene>
<dbReference type="KEGG" id="tpol:Mal48_44530"/>
<evidence type="ECO:0000313" key="1">
    <source>
        <dbReference type="EMBL" id="QDT35177.1"/>
    </source>
</evidence>
<name>A0A517QUD2_9PLAN</name>
<reference evidence="1 2" key="1">
    <citation type="submission" date="2019-02" db="EMBL/GenBank/DDBJ databases">
        <title>Deep-cultivation of Planctomycetes and their phenomic and genomic characterization uncovers novel biology.</title>
        <authorList>
            <person name="Wiegand S."/>
            <person name="Jogler M."/>
            <person name="Boedeker C."/>
            <person name="Pinto D."/>
            <person name="Vollmers J."/>
            <person name="Rivas-Marin E."/>
            <person name="Kohn T."/>
            <person name="Peeters S.H."/>
            <person name="Heuer A."/>
            <person name="Rast P."/>
            <person name="Oberbeckmann S."/>
            <person name="Bunk B."/>
            <person name="Jeske O."/>
            <person name="Meyerdierks A."/>
            <person name="Storesund J.E."/>
            <person name="Kallscheuer N."/>
            <person name="Luecker S."/>
            <person name="Lage O.M."/>
            <person name="Pohl T."/>
            <person name="Merkel B.J."/>
            <person name="Hornburger P."/>
            <person name="Mueller R.-W."/>
            <person name="Bruemmer F."/>
            <person name="Labrenz M."/>
            <person name="Spormann A.M."/>
            <person name="Op den Camp H."/>
            <person name="Overmann J."/>
            <person name="Amann R."/>
            <person name="Jetten M.S.M."/>
            <person name="Mascher T."/>
            <person name="Medema M.H."/>
            <person name="Devos D.P."/>
            <person name="Kaster A.-K."/>
            <person name="Ovreas L."/>
            <person name="Rohde M."/>
            <person name="Galperin M.Y."/>
            <person name="Jogler C."/>
        </authorList>
    </citation>
    <scope>NUCLEOTIDE SEQUENCE [LARGE SCALE GENOMIC DNA]</scope>
    <source>
        <strain evidence="1 2">Mal48</strain>
    </source>
</reference>
<sequence length="125" mass="14705">MNHALVKVTMQVIRYQESFPRISLMKCKHSRQQSLCNRDELLYGKVVFIAFECYSVGHVLVARTWPFPEERAEDSDRRREVLTSSIGHEVMLFHRLLVRDSISWRQCIDVVETYFAEKRSIGDAL</sequence>
<keyword evidence="2" id="KW-1185">Reference proteome</keyword>
<evidence type="ECO:0000313" key="2">
    <source>
        <dbReference type="Proteomes" id="UP000315724"/>
    </source>
</evidence>
<accession>A0A517QUD2</accession>
<protein>
    <submittedName>
        <fullName evidence="1">Uncharacterized protein</fullName>
    </submittedName>
</protein>
<dbReference type="EMBL" id="CP036267">
    <property type="protein sequence ID" value="QDT35177.1"/>
    <property type="molecule type" value="Genomic_DNA"/>
</dbReference>
<dbReference type="AlphaFoldDB" id="A0A517QUD2"/>